<reference evidence="9" key="1">
    <citation type="submission" date="2015-07" db="EMBL/GenBank/DDBJ databases">
        <title>MeaNS - Measles Nucleotide Surveillance Program.</title>
        <authorList>
            <person name="Tran T."/>
            <person name="Druce J."/>
        </authorList>
    </citation>
    <scope>NUCLEOTIDE SEQUENCE</scope>
    <source>
        <strain evidence="9">UCB-OBI-ISO-001</strain>
        <tissue evidence="9">Gonad</tissue>
    </source>
</reference>
<evidence type="ECO:0000256" key="4">
    <source>
        <dbReference type="ARBA" id="ARBA00022692"/>
    </source>
</evidence>
<keyword evidence="7" id="KW-0496">Mitochondrion</keyword>
<dbReference type="KEGG" id="obi:106881959"/>
<evidence type="ECO:0000256" key="3">
    <source>
        <dbReference type="ARBA" id="ARBA00006060"/>
    </source>
</evidence>
<keyword evidence="6" id="KW-1133">Transmembrane helix</keyword>
<dbReference type="OMA" id="LYALFWQ"/>
<evidence type="ECO:0000313" key="9">
    <source>
        <dbReference type="EMBL" id="KOF66671.1"/>
    </source>
</evidence>
<proteinExistence type="inferred from homology"/>
<keyword evidence="5" id="KW-0999">Mitochondrion inner membrane</keyword>
<keyword evidence="8" id="KW-0472">Membrane</keyword>
<comment type="function">
    <text evidence="1">Plays a role in mitochondrial morphogenesis.</text>
</comment>
<dbReference type="STRING" id="37653.A0A0L8FPN7"/>
<accession>A0A0L8FPN7</accession>
<organism evidence="9">
    <name type="scientific">Octopus bimaculoides</name>
    <name type="common">California two-spotted octopus</name>
    <dbReference type="NCBI Taxonomy" id="37653"/>
    <lineage>
        <taxon>Eukaryota</taxon>
        <taxon>Metazoa</taxon>
        <taxon>Spiralia</taxon>
        <taxon>Lophotrochozoa</taxon>
        <taxon>Mollusca</taxon>
        <taxon>Cephalopoda</taxon>
        <taxon>Coleoidea</taxon>
        <taxon>Octopodiformes</taxon>
        <taxon>Octopoda</taxon>
        <taxon>Incirrata</taxon>
        <taxon>Octopodidae</taxon>
        <taxon>Octopus</taxon>
    </lineage>
</organism>
<evidence type="ECO:0000256" key="8">
    <source>
        <dbReference type="ARBA" id="ARBA00023136"/>
    </source>
</evidence>
<dbReference type="AlphaFoldDB" id="A0A0L8FPN7"/>
<evidence type="ECO:0000256" key="1">
    <source>
        <dbReference type="ARBA" id="ARBA00002812"/>
    </source>
</evidence>
<dbReference type="Pfam" id="PF14972">
    <property type="entry name" value="Mito_morph_reg"/>
    <property type="match status" value="1"/>
</dbReference>
<sequence>MSHGDMAEPVFTFSGDAVMFRGDEFGSPSDREKREIQLDHLLYAKAKAIIIRVKSLGEETRWWISLGHWFQNTAVISSLGCAITNEIWPHNSLLICSWGLLSLLAGGIHALSWQTDPCSAYEVETNAEHLRTLLADSDVQNSAVTSVAVVGGSISGDSNDDDGSDDGHTPLVIVHTNKFVQNLVCNATVILAAWICGRRIYKWYIK</sequence>
<evidence type="ECO:0000256" key="6">
    <source>
        <dbReference type="ARBA" id="ARBA00022989"/>
    </source>
</evidence>
<name>A0A0L8FPN7_OCTBM</name>
<comment type="subcellular location">
    <subcellularLocation>
        <location evidence="2">Mitochondrion inner membrane</location>
        <topology evidence="2">Multi-pass membrane protein</topology>
    </subcellularLocation>
</comment>
<dbReference type="EMBL" id="KQ427828">
    <property type="protein sequence ID" value="KOF66671.1"/>
    <property type="molecule type" value="Genomic_DNA"/>
</dbReference>
<evidence type="ECO:0008006" key="10">
    <source>
        <dbReference type="Google" id="ProtNLM"/>
    </source>
</evidence>
<evidence type="ECO:0000256" key="2">
    <source>
        <dbReference type="ARBA" id="ARBA00004448"/>
    </source>
</evidence>
<evidence type="ECO:0000256" key="7">
    <source>
        <dbReference type="ARBA" id="ARBA00023128"/>
    </source>
</evidence>
<dbReference type="GO" id="GO:0005743">
    <property type="term" value="C:mitochondrial inner membrane"/>
    <property type="evidence" value="ECO:0007669"/>
    <property type="project" value="UniProtKB-SubCell"/>
</dbReference>
<protein>
    <recommendedName>
        <fullName evidence="10">Transmembrane protein 11</fullName>
    </recommendedName>
</protein>
<dbReference type="InterPro" id="IPR026120">
    <property type="entry name" value="TMEM11"/>
</dbReference>
<dbReference type="PANTHER" id="PTHR15099:SF2">
    <property type="entry name" value="TRANSMEMBRANE PROTEIN 11, MITOCHONDRIAL"/>
    <property type="match status" value="1"/>
</dbReference>
<dbReference type="GO" id="GO:0007007">
    <property type="term" value="P:inner mitochondrial membrane organization"/>
    <property type="evidence" value="ECO:0007669"/>
    <property type="project" value="TreeGrafter"/>
</dbReference>
<comment type="similarity">
    <text evidence="3">Belongs to the TMEM11 family.</text>
</comment>
<keyword evidence="4" id="KW-0812">Transmembrane</keyword>
<dbReference type="PANTHER" id="PTHR15099">
    <property type="entry name" value="PROTEIN PM1"/>
    <property type="match status" value="1"/>
</dbReference>
<gene>
    <name evidence="9" type="ORF">OCBIM_22011635mg</name>
</gene>
<evidence type="ECO:0000256" key="5">
    <source>
        <dbReference type="ARBA" id="ARBA00022792"/>
    </source>
</evidence>
<dbReference type="OrthoDB" id="9970856at2759"/>